<dbReference type="AlphaFoldDB" id="A0A174HPQ1"/>
<dbReference type="InterPro" id="IPR025466">
    <property type="entry name" value="DUF4317"/>
</dbReference>
<evidence type="ECO:0000313" key="1">
    <source>
        <dbReference type="EMBL" id="CUO75060.1"/>
    </source>
</evidence>
<accession>A0A174HPQ1</accession>
<reference evidence="2 4" key="2">
    <citation type="journal article" date="2019" name="Nat. Med.">
        <title>A library of human gut bacterial isolates paired with longitudinal multiomics data enables mechanistic microbiome research.</title>
        <authorList>
            <person name="Poyet M."/>
            <person name="Groussin M."/>
            <person name="Gibbons S.M."/>
            <person name="Avila-Pacheco J."/>
            <person name="Jiang X."/>
            <person name="Kearney S.M."/>
            <person name="Perrotta A.R."/>
            <person name="Berdy B."/>
            <person name="Zhao S."/>
            <person name="Lieberman T.D."/>
            <person name="Swanson P.K."/>
            <person name="Smith M."/>
            <person name="Roesemann S."/>
            <person name="Alexander J.E."/>
            <person name="Rich S.A."/>
            <person name="Livny J."/>
            <person name="Vlamakis H."/>
            <person name="Clish C."/>
            <person name="Bullock K."/>
            <person name="Deik A."/>
            <person name="Scott J."/>
            <person name="Pierce K.A."/>
            <person name="Xavier R.J."/>
            <person name="Alm E.J."/>
        </authorList>
    </citation>
    <scope>NUCLEOTIDE SEQUENCE [LARGE SCALE GENOMIC DNA]</scope>
    <source>
        <strain evidence="2 4">BIOML-A12</strain>
    </source>
</reference>
<dbReference type="Proteomes" id="UP000095431">
    <property type="component" value="Unassembled WGS sequence"/>
</dbReference>
<organism evidence="1 3">
    <name type="scientific">Blautia wexlerae</name>
    <dbReference type="NCBI Taxonomy" id="418240"/>
    <lineage>
        <taxon>Bacteria</taxon>
        <taxon>Bacillati</taxon>
        <taxon>Bacillota</taxon>
        <taxon>Clostridia</taxon>
        <taxon>Lachnospirales</taxon>
        <taxon>Lachnospiraceae</taxon>
        <taxon>Blautia</taxon>
    </lineage>
</organism>
<evidence type="ECO:0000313" key="3">
    <source>
        <dbReference type="Proteomes" id="UP000095431"/>
    </source>
</evidence>
<dbReference type="EMBL" id="CYZN01000050">
    <property type="protein sequence ID" value="CUO75060.1"/>
    <property type="molecule type" value="Genomic_DNA"/>
</dbReference>
<dbReference type="eggNOG" id="ENOG502Z9QV">
    <property type="taxonomic scope" value="Bacteria"/>
</dbReference>
<dbReference type="RefSeq" id="WP_070100648.1">
    <property type="nucleotide sequence ID" value="NZ_BTHH01000051.1"/>
</dbReference>
<protein>
    <submittedName>
        <fullName evidence="2">DUF4317 family protein</fullName>
    </submittedName>
</protein>
<evidence type="ECO:0000313" key="2">
    <source>
        <dbReference type="EMBL" id="MZS90275.1"/>
    </source>
</evidence>
<name>A0A174HPQ1_9FIRM</name>
<dbReference type="Pfam" id="PF14199">
    <property type="entry name" value="DUF4317"/>
    <property type="match status" value="1"/>
</dbReference>
<proteinExistence type="predicted"/>
<evidence type="ECO:0000313" key="4">
    <source>
        <dbReference type="Proteomes" id="UP000477156"/>
    </source>
</evidence>
<dbReference type="EMBL" id="WWVF01000033">
    <property type="protein sequence ID" value="MZS90275.1"/>
    <property type="molecule type" value="Genomic_DNA"/>
</dbReference>
<gene>
    <name evidence="1" type="ORF">ERS852478_03793</name>
    <name evidence="2" type="ORF">GT712_14645</name>
</gene>
<sequence length="225" mass="25852">MNKKDTKINRNDMLELTRRMTLSRNCFVRTAGAYIDDEGYIDNTFNVSFKNMSKHDQQVNLDLAKTIPFSKTNEQLKRYKFPEGDMAYDSIHKLLMALSQYGLKDDLLVQTLCEQLAEGICSTRDSSNGTNRLQGQEFGIYIYHGIYDIPKKGSDHSEQWESEEIYSFLICVVAPVDKDYNAGTPKCGFIFPAFEDRSAEPGKIDVFFEIPEHPDEGFLNRIIEQ</sequence>
<dbReference type="Proteomes" id="UP000477156">
    <property type="component" value="Unassembled WGS sequence"/>
</dbReference>
<reference evidence="1 3" key="1">
    <citation type="submission" date="2015-09" db="EMBL/GenBank/DDBJ databases">
        <authorList>
            <consortium name="Pathogen Informatics"/>
        </authorList>
    </citation>
    <scope>NUCLEOTIDE SEQUENCE [LARGE SCALE GENOMIC DNA]</scope>
    <source>
        <strain evidence="1 3">2789STDY5834863</strain>
    </source>
</reference>